<gene>
    <name evidence="1" type="ORF">S06H3_40437</name>
</gene>
<accession>X1N1Q6</accession>
<feature type="non-terminal residue" evidence="1">
    <location>
        <position position="60"/>
    </location>
</feature>
<dbReference type="EMBL" id="BARV01024820">
    <property type="protein sequence ID" value="GAI37483.1"/>
    <property type="molecule type" value="Genomic_DNA"/>
</dbReference>
<dbReference type="InterPro" id="IPR036291">
    <property type="entry name" value="NAD(P)-bd_dom_sf"/>
</dbReference>
<proteinExistence type="predicted"/>
<dbReference type="AlphaFoldDB" id="X1N1Q6"/>
<name>X1N1Q6_9ZZZZ</name>
<sequence>MDLEKLFKPKSMAVIGISKRNHLSPGRIILLKNEFEMDVEVYGIYPSGGEIEGIKLYDRL</sequence>
<evidence type="ECO:0008006" key="2">
    <source>
        <dbReference type="Google" id="ProtNLM"/>
    </source>
</evidence>
<protein>
    <recommendedName>
        <fullName evidence="2">CoA-binding domain-containing protein</fullName>
    </recommendedName>
</protein>
<dbReference type="SUPFAM" id="SSF51735">
    <property type="entry name" value="NAD(P)-binding Rossmann-fold domains"/>
    <property type="match status" value="1"/>
</dbReference>
<comment type="caution">
    <text evidence="1">The sequence shown here is derived from an EMBL/GenBank/DDBJ whole genome shotgun (WGS) entry which is preliminary data.</text>
</comment>
<evidence type="ECO:0000313" key="1">
    <source>
        <dbReference type="EMBL" id="GAI37483.1"/>
    </source>
</evidence>
<reference evidence="1" key="1">
    <citation type="journal article" date="2014" name="Front. Microbiol.">
        <title>High frequency of phylogenetically diverse reductive dehalogenase-homologous genes in deep subseafloor sedimentary metagenomes.</title>
        <authorList>
            <person name="Kawai M."/>
            <person name="Futagami T."/>
            <person name="Toyoda A."/>
            <person name="Takaki Y."/>
            <person name="Nishi S."/>
            <person name="Hori S."/>
            <person name="Arai W."/>
            <person name="Tsubouchi T."/>
            <person name="Morono Y."/>
            <person name="Uchiyama I."/>
            <person name="Ito T."/>
            <person name="Fujiyama A."/>
            <person name="Inagaki F."/>
            <person name="Takami H."/>
        </authorList>
    </citation>
    <scope>NUCLEOTIDE SEQUENCE</scope>
    <source>
        <strain evidence="1">Expedition CK06-06</strain>
    </source>
</reference>
<dbReference type="Gene3D" id="3.40.50.720">
    <property type="entry name" value="NAD(P)-binding Rossmann-like Domain"/>
    <property type="match status" value="1"/>
</dbReference>
<organism evidence="1">
    <name type="scientific">marine sediment metagenome</name>
    <dbReference type="NCBI Taxonomy" id="412755"/>
    <lineage>
        <taxon>unclassified sequences</taxon>
        <taxon>metagenomes</taxon>
        <taxon>ecological metagenomes</taxon>
    </lineage>
</organism>